<protein>
    <submittedName>
        <fullName evidence="2">Uncharacterized protein</fullName>
    </submittedName>
</protein>
<organism evidence="2 3">
    <name type="scientific">Segatella copri</name>
    <dbReference type="NCBI Taxonomy" id="165179"/>
    <lineage>
        <taxon>Bacteria</taxon>
        <taxon>Pseudomonadati</taxon>
        <taxon>Bacteroidota</taxon>
        <taxon>Bacteroidia</taxon>
        <taxon>Bacteroidales</taxon>
        <taxon>Prevotellaceae</taxon>
        <taxon>Segatella</taxon>
    </lineage>
</organism>
<comment type="caution">
    <text evidence="2">The sequence shown here is derived from an EMBL/GenBank/DDBJ whole genome shotgun (WGS) entry which is preliminary data.</text>
</comment>
<evidence type="ECO:0000313" key="3">
    <source>
        <dbReference type="Proteomes" id="UP000286113"/>
    </source>
</evidence>
<dbReference type="Proteomes" id="UP000286113">
    <property type="component" value="Unassembled WGS sequence"/>
</dbReference>
<sequence length="81" mass="9495">MHAPVSKAQWNKMWLSEDMSDYKQRLAAVIFEPFIKKEVRNDVQQQDSVKTEETVKQDSPAPEQEQEEQVEQTSHRGRGIH</sequence>
<evidence type="ECO:0000256" key="1">
    <source>
        <dbReference type="SAM" id="MobiDB-lite"/>
    </source>
</evidence>
<feature type="region of interest" description="Disordered" evidence="1">
    <location>
        <begin position="40"/>
        <end position="81"/>
    </location>
</feature>
<name>A0AA92TNG8_9BACT</name>
<reference evidence="2 3" key="1">
    <citation type="submission" date="2018-08" db="EMBL/GenBank/DDBJ databases">
        <title>A genome reference for cultivated species of the human gut microbiota.</title>
        <authorList>
            <person name="Zou Y."/>
            <person name="Xue W."/>
            <person name="Luo G."/>
        </authorList>
    </citation>
    <scope>NUCLEOTIDE SEQUENCE [LARGE SCALE GENOMIC DNA]</scope>
    <source>
        <strain evidence="2 3">AF22-1</strain>
    </source>
</reference>
<evidence type="ECO:0000313" key="2">
    <source>
        <dbReference type="EMBL" id="RGS49092.1"/>
    </source>
</evidence>
<proteinExistence type="predicted"/>
<dbReference type="EMBL" id="QRVN01000001">
    <property type="protein sequence ID" value="RGS49092.1"/>
    <property type="molecule type" value="Genomic_DNA"/>
</dbReference>
<gene>
    <name evidence="2" type="ORF">DWX90_01220</name>
</gene>
<dbReference type="AlphaFoldDB" id="A0AA92TNG8"/>
<accession>A0AA92TNG8</accession>